<feature type="domain" description="IclR-ED" evidence="3">
    <location>
        <begin position="63"/>
        <end position="251"/>
    </location>
</feature>
<dbReference type="GO" id="GO:0045892">
    <property type="term" value="P:negative regulation of DNA-templated transcription"/>
    <property type="evidence" value="ECO:0007669"/>
    <property type="project" value="TreeGrafter"/>
</dbReference>
<evidence type="ECO:0000313" key="4">
    <source>
        <dbReference type="EMBL" id="KSU75473.1"/>
    </source>
</evidence>
<keyword evidence="5" id="KW-1185">Reference proteome</keyword>
<dbReference type="RefSeq" id="WP_058268584.1">
    <property type="nucleotide sequence ID" value="NZ_FMAZ01000005.1"/>
</dbReference>
<dbReference type="InterPro" id="IPR029016">
    <property type="entry name" value="GAF-like_dom_sf"/>
</dbReference>
<keyword evidence="2" id="KW-0804">Transcription</keyword>
<dbReference type="OrthoDB" id="4924204at2"/>
<gene>
    <name evidence="4" type="ORF">AS031_12990</name>
</gene>
<keyword evidence="1" id="KW-0805">Transcription regulation</keyword>
<dbReference type="SUPFAM" id="SSF55781">
    <property type="entry name" value="GAF domain-like"/>
    <property type="match status" value="1"/>
</dbReference>
<evidence type="ECO:0000313" key="5">
    <source>
        <dbReference type="Proteomes" id="UP000053199"/>
    </source>
</evidence>
<dbReference type="PROSITE" id="PS51078">
    <property type="entry name" value="ICLR_ED"/>
    <property type="match status" value="1"/>
</dbReference>
<comment type="caution">
    <text evidence="4">The sequence shown here is derived from an EMBL/GenBank/DDBJ whole genome shotgun (WGS) entry which is preliminary data.</text>
</comment>
<dbReference type="EMBL" id="LNQM01000005">
    <property type="protein sequence ID" value="KSU75473.1"/>
    <property type="molecule type" value="Genomic_DNA"/>
</dbReference>
<dbReference type="InterPro" id="IPR050707">
    <property type="entry name" value="HTH_MetabolicPath_Reg"/>
</dbReference>
<name>A0A0V8ILG6_9MICC</name>
<dbReference type="Gene3D" id="3.30.450.40">
    <property type="match status" value="1"/>
</dbReference>
<dbReference type="Pfam" id="PF01614">
    <property type="entry name" value="IclR_C"/>
    <property type="match status" value="1"/>
</dbReference>
<evidence type="ECO:0000256" key="2">
    <source>
        <dbReference type="ARBA" id="ARBA00023163"/>
    </source>
</evidence>
<dbReference type="Gene3D" id="1.10.10.10">
    <property type="entry name" value="Winged helix-like DNA-binding domain superfamily/Winged helix DNA-binding domain"/>
    <property type="match status" value="1"/>
</dbReference>
<dbReference type="PANTHER" id="PTHR30136:SF35">
    <property type="entry name" value="HTH-TYPE TRANSCRIPTIONAL REGULATOR RV1719"/>
    <property type="match status" value="1"/>
</dbReference>
<dbReference type="Proteomes" id="UP000053199">
    <property type="component" value="Unassembled WGS sequence"/>
</dbReference>
<dbReference type="AlphaFoldDB" id="A0A0V8ILG6"/>
<organism evidence="4 5">
    <name type="scientific">Pseudarthrobacter enclensis</name>
    <dbReference type="NCBI Taxonomy" id="993070"/>
    <lineage>
        <taxon>Bacteria</taxon>
        <taxon>Bacillati</taxon>
        <taxon>Actinomycetota</taxon>
        <taxon>Actinomycetes</taxon>
        <taxon>Micrococcales</taxon>
        <taxon>Micrococcaceae</taxon>
        <taxon>Pseudarthrobacter</taxon>
    </lineage>
</organism>
<dbReference type="GO" id="GO:0003677">
    <property type="term" value="F:DNA binding"/>
    <property type="evidence" value="ECO:0007669"/>
    <property type="project" value="TreeGrafter"/>
</dbReference>
<protein>
    <submittedName>
        <fullName evidence="4">IclR family transcriptional regulator</fullName>
    </submittedName>
</protein>
<dbReference type="InterPro" id="IPR036388">
    <property type="entry name" value="WH-like_DNA-bd_sf"/>
</dbReference>
<evidence type="ECO:0000256" key="1">
    <source>
        <dbReference type="ARBA" id="ARBA00023015"/>
    </source>
</evidence>
<evidence type="ECO:0000259" key="3">
    <source>
        <dbReference type="PROSITE" id="PS51078"/>
    </source>
</evidence>
<proteinExistence type="predicted"/>
<reference evidence="4 5" key="1">
    <citation type="journal article" date="2014" name="Arch. Microbiol.">
        <title>Arthrobacter enclensis sp. nov., isolated from sediment sample.</title>
        <authorList>
            <person name="Dastager S.G."/>
            <person name="Liu Q."/>
            <person name="Tang S.K."/>
            <person name="Krishnamurthi S."/>
            <person name="Lee J.C."/>
            <person name="Li W.J."/>
        </authorList>
    </citation>
    <scope>NUCLEOTIDE SEQUENCE [LARGE SCALE GENOMIC DNA]</scope>
    <source>
        <strain evidence="4 5">NIO-1008</strain>
    </source>
</reference>
<dbReference type="InterPro" id="IPR014757">
    <property type="entry name" value="Tscrpt_reg_IclR_C"/>
</dbReference>
<dbReference type="GO" id="GO:0003700">
    <property type="term" value="F:DNA-binding transcription factor activity"/>
    <property type="evidence" value="ECO:0007669"/>
    <property type="project" value="TreeGrafter"/>
</dbReference>
<accession>A0A0V8ILG6</accession>
<sequence length="255" mass="27095">MPKTSSMGRGIQAVMAVGARHAAGLADGSVADIAAGLDRDRSQVSRYLRSASQEGFLARAEARSYRLDWSLLTDAQLLTARRLESDGATALDTLAAATDEACFLGILQGSGTVTIGESVPPGSNLVGSWLGRPYPAYCSDAGQAVLWEATAGQVRTVFAAVDFIRHGPNTPTGIDDFLARRDAARLRGYSVVDEEAEPGLYSLAVPVRDFRGEVAAALQIVGIKARLEPRRDACAAALLEQGRWLEARLGYRATT</sequence>
<dbReference type="PANTHER" id="PTHR30136">
    <property type="entry name" value="HELIX-TURN-HELIX TRANSCRIPTIONAL REGULATOR, ICLR FAMILY"/>
    <property type="match status" value="1"/>
</dbReference>
<dbReference type="STRING" id="993070.AS031_12990"/>